<dbReference type="PANTHER" id="PTHR20963">
    <property type="entry name" value="MULTIPLE INOSITOL POLYPHOSPHATE PHOSPHATASE-RELATED"/>
    <property type="match status" value="1"/>
</dbReference>
<dbReference type="Proteomes" id="UP000054217">
    <property type="component" value="Unassembled WGS sequence"/>
</dbReference>
<evidence type="ECO:0008006" key="7">
    <source>
        <dbReference type="Google" id="ProtNLM"/>
    </source>
</evidence>
<feature type="disulfide bond" evidence="4">
    <location>
        <begin position="392"/>
        <end position="404"/>
    </location>
</feature>
<feature type="active site" description="Nucleophile" evidence="3">
    <location>
        <position position="74"/>
    </location>
</feature>
<sequence length="434" mass="48849">MYIPTVLNVLQVSLSPLAGIFGFGRPASNDIHSVHGWDKFGVLSPYHDRSHVHGVRADLPADCTVDQVVLLHRHGSRGPEGEEVYINKLVETLENSSIPHHLPPSLRFLNHGYKSDLVPKNLTIIGRQQLFDHGVEFGRHYPGFSTDFVLSSTSQRVIDSAFYFTQGMFGREVDIVTVDKLGLPVNWILPWESCPKFSPWSELEAERATWAKKYIPVIKQRLSALLPGVELSDEDIRGALYACPYDLAAHDVSPWCEVFKPHELAAFDYESDLVSDGISGYISRNDTGPILGSVYVNKLIERFSNTTGDARDLYLEFGHDVTILLVLSAMNLNKDIIPLTPEYMPPDRKFRGSEQSPFAARMIWEKFTCKHSFEGPQVRLLLNGETYRLTSCQKSLKDLRFGTCSLSGFVKANVFSTNIRYGDETWNAACVDKY</sequence>
<dbReference type="CDD" id="cd07061">
    <property type="entry name" value="HP_HAP_like"/>
    <property type="match status" value="1"/>
</dbReference>
<evidence type="ECO:0000256" key="1">
    <source>
        <dbReference type="ARBA" id="ARBA00022801"/>
    </source>
</evidence>
<dbReference type="Gene3D" id="3.40.50.1240">
    <property type="entry name" value="Phosphoglycerate mutase-like"/>
    <property type="match status" value="1"/>
</dbReference>
<dbReference type="PIRSF" id="PIRSF000894">
    <property type="entry name" value="Acid_phosphatase"/>
    <property type="match status" value="1"/>
</dbReference>
<dbReference type="STRING" id="870435.A0A0C3KB08"/>
<dbReference type="GO" id="GO:0003993">
    <property type="term" value="F:acid phosphatase activity"/>
    <property type="evidence" value="ECO:0007669"/>
    <property type="project" value="TreeGrafter"/>
</dbReference>
<dbReference type="InParanoid" id="A0A0C3KB08"/>
<evidence type="ECO:0000313" key="5">
    <source>
        <dbReference type="EMBL" id="KIO06787.1"/>
    </source>
</evidence>
<evidence type="ECO:0000313" key="6">
    <source>
        <dbReference type="Proteomes" id="UP000054217"/>
    </source>
</evidence>
<protein>
    <recommendedName>
        <fullName evidence="7">3-phytase</fullName>
    </recommendedName>
</protein>
<feature type="disulfide bond" evidence="4">
    <location>
        <begin position="243"/>
        <end position="256"/>
    </location>
</feature>
<dbReference type="FunCoup" id="A0A0C3KB08">
    <property type="interactions" value="200"/>
</dbReference>
<keyword evidence="4" id="KW-1015">Disulfide bond</keyword>
<keyword evidence="2" id="KW-0325">Glycoprotein</keyword>
<reference evidence="6" key="2">
    <citation type="submission" date="2015-01" db="EMBL/GenBank/DDBJ databases">
        <title>Evolutionary Origins and Diversification of the Mycorrhizal Mutualists.</title>
        <authorList>
            <consortium name="DOE Joint Genome Institute"/>
            <consortium name="Mycorrhizal Genomics Consortium"/>
            <person name="Kohler A."/>
            <person name="Kuo A."/>
            <person name="Nagy L.G."/>
            <person name="Floudas D."/>
            <person name="Copeland A."/>
            <person name="Barry K.W."/>
            <person name="Cichocki N."/>
            <person name="Veneault-Fourrey C."/>
            <person name="LaButti K."/>
            <person name="Lindquist E.A."/>
            <person name="Lipzen A."/>
            <person name="Lundell T."/>
            <person name="Morin E."/>
            <person name="Murat C."/>
            <person name="Riley R."/>
            <person name="Ohm R."/>
            <person name="Sun H."/>
            <person name="Tunlid A."/>
            <person name="Henrissat B."/>
            <person name="Grigoriev I.V."/>
            <person name="Hibbett D.S."/>
            <person name="Martin F."/>
        </authorList>
    </citation>
    <scope>NUCLEOTIDE SEQUENCE [LARGE SCALE GENOMIC DNA]</scope>
    <source>
        <strain evidence="6">Marx 270</strain>
    </source>
</reference>
<dbReference type="HOGENOM" id="CLU_020880_3_2_1"/>
<dbReference type="PANTHER" id="PTHR20963:SF42">
    <property type="entry name" value="PHOSPHOGLYCERATE MUTASE-LIKE PROTEIN"/>
    <property type="match status" value="1"/>
</dbReference>
<dbReference type="SUPFAM" id="SSF53254">
    <property type="entry name" value="Phosphoglycerate mutase-like"/>
    <property type="match status" value="1"/>
</dbReference>
<gene>
    <name evidence="5" type="ORF">M404DRAFT_998899</name>
</gene>
<dbReference type="OrthoDB" id="6509975at2759"/>
<accession>A0A0C3KB08</accession>
<organism evidence="5 6">
    <name type="scientific">Pisolithus tinctorius Marx 270</name>
    <dbReference type="NCBI Taxonomy" id="870435"/>
    <lineage>
        <taxon>Eukaryota</taxon>
        <taxon>Fungi</taxon>
        <taxon>Dikarya</taxon>
        <taxon>Basidiomycota</taxon>
        <taxon>Agaricomycotina</taxon>
        <taxon>Agaricomycetes</taxon>
        <taxon>Agaricomycetidae</taxon>
        <taxon>Boletales</taxon>
        <taxon>Sclerodermatineae</taxon>
        <taxon>Pisolithaceae</taxon>
        <taxon>Pisolithus</taxon>
    </lineage>
</organism>
<keyword evidence="1" id="KW-0378">Hydrolase</keyword>
<feature type="disulfide bond" evidence="4">
    <location>
        <begin position="63"/>
        <end position="369"/>
    </location>
</feature>
<name>A0A0C3KB08_PISTI</name>
<dbReference type="PROSITE" id="PS00616">
    <property type="entry name" value="HIS_ACID_PHOSPHAT_1"/>
    <property type="match status" value="1"/>
</dbReference>
<evidence type="ECO:0000256" key="4">
    <source>
        <dbReference type="PIRSR" id="PIRSR000894-2"/>
    </source>
</evidence>
<evidence type="ECO:0000256" key="2">
    <source>
        <dbReference type="ARBA" id="ARBA00023180"/>
    </source>
</evidence>
<dbReference type="Pfam" id="PF00328">
    <property type="entry name" value="His_Phos_2"/>
    <property type="match status" value="1"/>
</dbReference>
<evidence type="ECO:0000256" key="3">
    <source>
        <dbReference type="PIRSR" id="PIRSR000894-1"/>
    </source>
</evidence>
<dbReference type="InterPro" id="IPR033379">
    <property type="entry name" value="Acid_Pase_AS"/>
</dbReference>
<feature type="active site" description="Proton donor" evidence="3">
    <location>
        <position position="320"/>
    </location>
</feature>
<dbReference type="AlphaFoldDB" id="A0A0C3KB08"/>
<keyword evidence="6" id="KW-1185">Reference proteome</keyword>
<reference evidence="5 6" key="1">
    <citation type="submission" date="2014-04" db="EMBL/GenBank/DDBJ databases">
        <authorList>
            <consortium name="DOE Joint Genome Institute"/>
            <person name="Kuo A."/>
            <person name="Kohler A."/>
            <person name="Costa M.D."/>
            <person name="Nagy L.G."/>
            <person name="Floudas D."/>
            <person name="Copeland A."/>
            <person name="Barry K.W."/>
            <person name="Cichocki N."/>
            <person name="Veneault-Fourrey C."/>
            <person name="LaButti K."/>
            <person name="Lindquist E.A."/>
            <person name="Lipzen A."/>
            <person name="Lundell T."/>
            <person name="Morin E."/>
            <person name="Murat C."/>
            <person name="Sun H."/>
            <person name="Tunlid A."/>
            <person name="Henrissat B."/>
            <person name="Grigoriev I.V."/>
            <person name="Hibbett D.S."/>
            <person name="Martin F."/>
            <person name="Nordberg H.P."/>
            <person name="Cantor M.N."/>
            <person name="Hua S.X."/>
        </authorList>
    </citation>
    <scope>NUCLEOTIDE SEQUENCE [LARGE SCALE GENOMIC DNA]</scope>
    <source>
        <strain evidence="5 6">Marx 270</strain>
    </source>
</reference>
<dbReference type="InterPro" id="IPR000560">
    <property type="entry name" value="His_Pase_clade-2"/>
</dbReference>
<dbReference type="InterPro" id="IPR016274">
    <property type="entry name" value="Histidine_acid_Pase_euk"/>
</dbReference>
<dbReference type="EMBL" id="KN831962">
    <property type="protein sequence ID" value="KIO06787.1"/>
    <property type="molecule type" value="Genomic_DNA"/>
</dbReference>
<dbReference type="InterPro" id="IPR029033">
    <property type="entry name" value="His_PPase_superfam"/>
</dbReference>
<proteinExistence type="predicted"/>